<name>A0A0C6FKS7_9HYPH</name>
<accession>A0A0C6FKS7</accession>
<reference evidence="4" key="2">
    <citation type="submission" date="2015-01" db="EMBL/GenBank/DDBJ databases">
        <title>Complete genome sequence of Methylobacterium aquaticum strain 22A.</title>
        <authorList>
            <person name="Tani A."/>
            <person name="Ogura Y."/>
            <person name="Hayashi T."/>
        </authorList>
    </citation>
    <scope>NUCLEOTIDE SEQUENCE [LARGE SCALE GENOMIC DNA]</scope>
    <source>
        <strain evidence="4">MA-22A</strain>
        <plasmid evidence="4">Plasmid pMaq22A_1p DNA</plasmid>
    </source>
</reference>
<proteinExistence type="predicted"/>
<feature type="compositionally biased region" description="Pro residues" evidence="1">
    <location>
        <begin position="200"/>
        <end position="210"/>
    </location>
</feature>
<keyword evidence="3" id="KW-0614">Plasmid</keyword>
<feature type="region of interest" description="Disordered" evidence="1">
    <location>
        <begin position="258"/>
        <end position="396"/>
    </location>
</feature>
<feature type="compositionally biased region" description="Low complexity" evidence="1">
    <location>
        <begin position="285"/>
        <end position="295"/>
    </location>
</feature>
<organism evidence="3 4">
    <name type="scientific">Methylobacterium aquaticum</name>
    <dbReference type="NCBI Taxonomy" id="270351"/>
    <lineage>
        <taxon>Bacteria</taxon>
        <taxon>Pseudomonadati</taxon>
        <taxon>Pseudomonadota</taxon>
        <taxon>Alphaproteobacteria</taxon>
        <taxon>Hyphomicrobiales</taxon>
        <taxon>Methylobacteriaceae</taxon>
        <taxon>Methylobacterium</taxon>
    </lineage>
</organism>
<gene>
    <name evidence="3" type="ORF">Maq22A_1p33850</name>
</gene>
<evidence type="ECO:0000256" key="1">
    <source>
        <dbReference type="SAM" id="MobiDB-lite"/>
    </source>
</evidence>
<feature type="region of interest" description="Disordered" evidence="1">
    <location>
        <begin position="163"/>
        <end position="210"/>
    </location>
</feature>
<keyword evidence="2" id="KW-0472">Membrane</keyword>
<keyword evidence="2" id="KW-1133">Transmembrane helix</keyword>
<feature type="compositionally biased region" description="Low complexity" evidence="1">
    <location>
        <begin position="381"/>
        <end position="390"/>
    </location>
</feature>
<evidence type="ECO:0000313" key="4">
    <source>
        <dbReference type="Proteomes" id="UP000061432"/>
    </source>
</evidence>
<evidence type="ECO:0000256" key="2">
    <source>
        <dbReference type="SAM" id="Phobius"/>
    </source>
</evidence>
<geneLocation type="plasmid" evidence="4">
    <name>pMaq22A_1p DNA</name>
</geneLocation>
<feature type="compositionally biased region" description="Pro residues" evidence="1">
    <location>
        <begin position="320"/>
        <end position="380"/>
    </location>
</feature>
<feature type="region of interest" description="Disordered" evidence="1">
    <location>
        <begin position="109"/>
        <end position="148"/>
    </location>
</feature>
<dbReference type="Proteomes" id="UP000061432">
    <property type="component" value="Plasmid pMaq22A_1p"/>
</dbReference>
<evidence type="ECO:0000313" key="3">
    <source>
        <dbReference type="EMBL" id="BAQ49058.1"/>
    </source>
</evidence>
<dbReference type="EMBL" id="AP014705">
    <property type="protein sequence ID" value="BAQ49058.1"/>
    <property type="molecule type" value="Genomic_DNA"/>
</dbReference>
<dbReference type="InterPro" id="IPR052205">
    <property type="entry name" value="FliO/MopB"/>
</dbReference>
<feature type="compositionally biased region" description="Low complexity" evidence="1">
    <location>
        <begin position="263"/>
        <end position="278"/>
    </location>
</feature>
<dbReference type="AlphaFoldDB" id="A0A0C6FKS7"/>
<feature type="compositionally biased region" description="Pro residues" evidence="1">
    <location>
        <begin position="125"/>
        <end position="143"/>
    </location>
</feature>
<feature type="region of interest" description="Disordered" evidence="1">
    <location>
        <begin position="227"/>
        <end position="246"/>
    </location>
</feature>
<dbReference type="PATRIC" id="fig|270351.10.peg.6090"/>
<reference evidence="3 4" key="1">
    <citation type="journal article" date="2015" name="Genome Announc.">
        <title>Complete Genome Sequence of Methylobacterium aquaticum Strain 22A, Isolated from Racomitrium japonicum Moss.</title>
        <authorList>
            <person name="Tani A."/>
            <person name="Ogura Y."/>
            <person name="Hayashi T."/>
            <person name="Kimbara K."/>
        </authorList>
    </citation>
    <scope>NUCLEOTIDE SEQUENCE [LARGE SCALE GENOMIC DNA]</scope>
    <source>
        <strain evidence="3 4">MA-22A</strain>
        <plasmid evidence="4">Plasmid pMaq22A_1p DNA</plasmid>
    </source>
</reference>
<protein>
    <submittedName>
        <fullName evidence="3">U5 snRNP spliceosome subunit</fullName>
    </submittedName>
</protein>
<dbReference type="KEGG" id="maqu:Maq22A_1p33850"/>
<sequence>MLSSILGTDGSPLLSYLVVFLIMVVLLSLFAFGAKRFARGRLTLGGNGSGGRSRQPRLGIVDIYELDRQRQLILLRRDNTEHLLLVGGPNDVVVERNIVRAGGNRVSAELADRSDGSDGAEAPLTLPPGVEPPPLPPPFPEPDLPGRGIEPERVAAAFAPLPPQAAPERQSDPAPEPARGPRFGGARRAEPPSLRAARQAPPPLETPPFAAPVPPVVNVPMPEPVLPPEPVPAPAGTRSGEPRTVDASILNDMARQLEEALRRPSSAVAPARPAAPAMSAPPAPVVEEPVAQESVMQELVTAETAAHEPAVHEPAAQAPEPAPPPPPPPEPEPQPEPAPLPPPEPPPPPPPDPLPEVLPPASEPEPAPEPPPPPPPPAEEPAPAAKPASVQNPFSVEEIEAEFARLLGRPLDKR</sequence>
<keyword evidence="2" id="KW-0812">Transmembrane</keyword>
<dbReference type="PANTHER" id="PTHR38766:SF1">
    <property type="entry name" value="FLAGELLAR PROTEIN FLIO"/>
    <property type="match status" value="1"/>
</dbReference>
<dbReference type="PANTHER" id="PTHR38766">
    <property type="entry name" value="FLAGELLAR PROTEIN FLIO"/>
    <property type="match status" value="1"/>
</dbReference>
<feature type="transmembrane region" description="Helical" evidence="2">
    <location>
        <begin position="13"/>
        <end position="32"/>
    </location>
</feature>